<dbReference type="RefSeq" id="XP_008719476.1">
    <property type="nucleotide sequence ID" value="XM_008721254.1"/>
</dbReference>
<protein>
    <recommendedName>
        <fullName evidence="2">DUF3074 domain-containing protein</fullName>
    </recommendedName>
</protein>
<feature type="compositionally biased region" description="Low complexity" evidence="1">
    <location>
        <begin position="126"/>
        <end position="143"/>
    </location>
</feature>
<organism evidence="3 4">
    <name type="scientific">Cyphellophora europaea (strain CBS 101466)</name>
    <name type="common">Phialophora europaea</name>
    <dbReference type="NCBI Taxonomy" id="1220924"/>
    <lineage>
        <taxon>Eukaryota</taxon>
        <taxon>Fungi</taxon>
        <taxon>Dikarya</taxon>
        <taxon>Ascomycota</taxon>
        <taxon>Pezizomycotina</taxon>
        <taxon>Eurotiomycetes</taxon>
        <taxon>Chaetothyriomycetidae</taxon>
        <taxon>Chaetothyriales</taxon>
        <taxon>Cyphellophoraceae</taxon>
        <taxon>Cyphellophora</taxon>
    </lineage>
</organism>
<accession>W2RR21</accession>
<evidence type="ECO:0000313" key="3">
    <source>
        <dbReference type="EMBL" id="ETN38887.1"/>
    </source>
</evidence>
<dbReference type="InParanoid" id="W2RR21"/>
<reference evidence="3 4" key="1">
    <citation type="submission" date="2013-03" db="EMBL/GenBank/DDBJ databases">
        <title>The Genome Sequence of Phialophora europaea CBS 101466.</title>
        <authorList>
            <consortium name="The Broad Institute Genomics Platform"/>
            <person name="Cuomo C."/>
            <person name="de Hoog S."/>
            <person name="Gorbushina A."/>
            <person name="Walker B."/>
            <person name="Young S.K."/>
            <person name="Zeng Q."/>
            <person name="Gargeya S."/>
            <person name="Fitzgerald M."/>
            <person name="Haas B."/>
            <person name="Abouelleil A."/>
            <person name="Allen A.W."/>
            <person name="Alvarado L."/>
            <person name="Arachchi H.M."/>
            <person name="Berlin A.M."/>
            <person name="Chapman S.B."/>
            <person name="Gainer-Dewar J."/>
            <person name="Goldberg J."/>
            <person name="Griggs A."/>
            <person name="Gujja S."/>
            <person name="Hansen M."/>
            <person name="Howarth C."/>
            <person name="Imamovic A."/>
            <person name="Ireland A."/>
            <person name="Larimer J."/>
            <person name="McCowan C."/>
            <person name="Murphy C."/>
            <person name="Pearson M."/>
            <person name="Poon T.W."/>
            <person name="Priest M."/>
            <person name="Roberts A."/>
            <person name="Saif S."/>
            <person name="Shea T."/>
            <person name="Sisk P."/>
            <person name="Sykes S."/>
            <person name="Wortman J."/>
            <person name="Nusbaum C."/>
            <person name="Birren B."/>
        </authorList>
    </citation>
    <scope>NUCLEOTIDE SEQUENCE [LARGE SCALE GENOMIC DNA]</scope>
    <source>
        <strain evidence="3 4">CBS 101466</strain>
    </source>
</reference>
<feature type="region of interest" description="Disordered" evidence="1">
    <location>
        <begin position="111"/>
        <end position="174"/>
    </location>
</feature>
<proteinExistence type="predicted"/>
<dbReference type="Pfam" id="PF11274">
    <property type="entry name" value="DUF3074"/>
    <property type="match status" value="1"/>
</dbReference>
<dbReference type="VEuPathDB" id="FungiDB:HMPREF1541_06928"/>
<dbReference type="HOGENOM" id="CLU_045430_0_0_1"/>
<keyword evidence="4" id="KW-1185">Reference proteome</keyword>
<evidence type="ECO:0000256" key="1">
    <source>
        <dbReference type="SAM" id="MobiDB-lite"/>
    </source>
</evidence>
<sequence>MSSFAPGASPLLRLTPLQLSELPPHPDLPLGSSAIQSLNPKKEDVDQPDLLPFIVTLLNDGLSFLSKSQVEANFKKTSTKKADGSNASVDVLTRNFSRSALERDVPWYNESSSINAGVDPPSGQRASKAPEADSSAAASNSLAVPTAPVDTRRARSPSNASARSVGSGQAPKIRRKKPTDILNEYWFTRRSVHNCVSAKLESGTASWEQFVFGLLHNHSKNEQEFTPNLFDTRKAVDWDGQVRKLAEEGSLQRKGWTDVSISINEMCHALPGILAPRCFGVLVVGGKVLPEQAVDGGGSSVRPSSDSAKRWADGEKQKFVVVTVPVKLGVGVKKAFYANHRNRKEGEGQQREEVVQGLYTAVETCTLRSKGAGEGEEVEWIMTTASDAAGNLPMWMQRMSIPGVLPKDVSFFMKWIKDVDEARIEDDLGGA</sequence>
<dbReference type="InterPro" id="IPR024500">
    <property type="entry name" value="DUF3074"/>
</dbReference>
<name>W2RR21_CYPE1</name>
<dbReference type="EMBL" id="KB822722">
    <property type="protein sequence ID" value="ETN38887.1"/>
    <property type="molecule type" value="Genomic_DNA"/>
</dbReference>
<dbReference type="eggNOG" id="ENOG502QTT5">
    <property type="taxonomic scope" value="Eukaryota"/>
</dbReference>
<dbReference type="PANTHER" id="PTHR40370:SF1">
    <property type="entry name" value="DUF3074 DOMAIN-CONTAINING PROTEIN"/>
    <property type="match status" value="1"/>
</dbReference>
<dbReference type="AlphaFoldDB" id="W2RR21"/>
<dbReference type="Proteomes" id="UP000030752">
    <property type="component" value="Unassembled WGS sequence"/>
</dbReference>
<feature type="domain" description="DUF3074" evidence="2">
    <location>
        <begin position="186"/>
        <end position="416"/>
    </location>
</feature>
<dbReference type="OrthoDB" id="6423603at2759"/>
<dbReference type="GeneID" id="19974267"/>
<gene>
    <name evidence="3" type="ORF">HMPREF1541_06928</name>
</gene>
<dbReference type="PANTHER" id="PTHR40370">
    <property type="entry name" value="EXPRESSED PROTEIN"/>
    <property type="match status" value="1"/>
</dbReference>
<evidence type="ECO:0000259" key="2">
    <source>
        <dbReference type="Pfam" id="PF11274"/>
    </source>
</evidence>
<evidence type="ECO:0000313" key="4">
    <source>
        <dbReference type="Proteomes" id="UP000030752"/>
    </source>
</evidence>